<keyword evidence="2" id="KW-1185">Reference proteome</keyword>
<protein>
    <recommendedName>
        <fullName evidence="3">Helix-turn-helix domain-containing protein</fullName>
    </recommendedName>
</protein>
<dbReference type="Proteomes" id="UP001239414">
    <property type="component" value="Unassembled WGS sequence"/>
</dbReference>
<dbReference type="EMBL" id="JASNUO010000006">
    <property type="protein sequence ID" value="MDK4247749.1"/>
    <property type="molecule type" value="Genomic_DNA"/>
</dbReference>
<accession>A0ABT7FQ77</accession>
<evidence type="ECO:0000313" key="2">
    <source>
        <dbReference type="Proteomes" id="UP001239414"/>
    </source>
</evidence>
<evidence type="ECO:0008006" key="3">
    <source>
        <dbReference type="Google" id="ProtNLM"/>
    </source>
</evidence>
<evidence type="ECO:0000313" key="1">
    <source>
        <dbReference type="EMBL" id="MDK4247749.1"/>
    </source>
</evidence>
<reference evidence="1 2" key="1">
    <citation type="submission" date="2023-05" db="EMBL/GenBank/DDBJ databases">
        <title>Metabolic capabilities are highly conserved among human nasal-associated Corynebacterium species in pangenomic analyses.</title>
        <authorList>
            <person name="Tran T.H."/>
            <person name="Roberts A.Q."/>
            <person name="Escapa I.F."/>
            <person name="Gao W."/>
            <person name="Conlan S."/>
            <person name="Kong H."/>
            <person name="Segre J.A."/>
            <person name="Kelly M.S."/>
            <person name="Lemon K.P."/>
        </authorList>
    </citation>
    <scope>NUCLEOTIDE SEQUENCE [LARGE SCALE GENOMIC DNA]</scope>
    <source>
        <strain evidence="1 2">KPL3802</strain>
    </source>
</reference>
<proteinExistence type="predicted"/>
<comment type="caution">
    <text evidence="1">The sequence shown here is derived from an EMBL/GenBank/DDBJ whole genome shotgun (WGS) entry which is preliminary data.</text>
</comment>
<organism evidence="1 2">
    <name type="scientific">Corynebacterium accolens</name>
    <dbReference type="NCBI Taxonomy" id="38284"/>
    <lineage>
        <taxon>Bacteria</taxon>
        <taxon>Bacillati</taxon>
        <taxon>Actinomycetota</taxon>
        <taxon>Actinomycetes</taxon>
        <taxon>Mycobacteriales</taxon>
        <taxon>Corynebacteriaceae</taxon>
        <taxon>Corynebacterium</taxon>
    </lineage>
</organism>
<dbReference type="RefSeq" id="WP_284612644.1">
    <property type="nucleotide sequence ID" value="NZ_JASNUO010000006.1"/>
</dbReference>
<gene>
    <name evidence="1" type="ORF">QPX34_06885</name>
</gene>
<sequence length="221" mass="24710">MYSLTTPNKDLTLTGDTLEELRKKLVDFHEENRRDPQYGDYLDQFEAVYPRDESELDDDEEPTVPRELTPEILEGMASMVWDVPTVSLREEDGTDIHRLGDTLHYMLDMDTDAAVDALREYIGQMEDIDAREIDEDAICEEDADFLIGAVKSARAAGDLGQKEIFALEDAASEYQYAADNAESLRQVRDRAIRAALAAGATQSQVARAAGISRQAISKMGR</sequence>
<name>A0ABT7FQ77_9CORY</name>